<feature type="region of interest" description="Disordered" evidence="1">
    <location>
        <begin position="1"/>
        <end position="45"/>
    </location>
</feature>
<dbReference type="EMBL" id="JACXVP010000011">
    <property type="protein sequence ID" value="KAG5578063.1"/>
    <property type="molecule type" value="Genomic_DNA"/>
</dbReference>
<name>A0A9J5WS30_SOLCO</name>
<dbReference type="Proteomes" id="UP000824120">
    <property type="component" value="Chromosome 11"/>
</dbReference>
<gene>
    <name evidence="2" type="ORF">H5410_058197</name>
</gene>
<accession>A0A9J5WS30</accession>
<keyword evidence="3" id="KW-1185">Reference proteome</keyword>
<dbReference type="AlphaFoldDB" id="A0A9J5WS30"/>
<evidence type="ECO:0000256" key="1">
    <source>
        <dbReference type="SAM" id="MobiDB-lite"/>
    </source>
</evidence>
<evidence type="ECO:0000313" key="2">
    <source>
        <dbReference type="EMBL" id="KAG5578063.1"/>
    </source>
</evidence>
<protein>
    <submittedName>
        <fullName evidence="2">Uncharacterized protein</fullName>
    </submittedName>
</protein>
<proteinExistence type="predicted"/>
<sequence>MMIKSDYMGQGESNLYDGQDERSETKIDRTHEEEVRGCATEKAKEKQDCSRWSTKQKTKKSIWRLQPFGQTGAFETRDDGTSPLHLSIYDQGPRPFLDKPRTSPGTIIISKVDRLLKANMKDLGLHGTKSLFDWVLAFDLKAF</sequence>
<reference evidence="2 3" key="1">
    <citation type="submission" date="2020-09" db="EMBL/GenBank/DDBJ databases">
        <title>De no assembly of potato wild relative species, Solanum commersonii.</title>
        <authorList>
            <person name="Cho K."/>
        </authorList>
    </citation>
    <scope>NUCLEOTIDE SEQUENCE [LARGE SCALE GENOMIC DNA]</scope>
    <source>
        <strain evidence="2">LZ3.2</strain>
        <tissue evidence="2">Leaf</tissue>
    </source>
</reference>
<organism evidence="2 3">
    <name type="scientific">Solanum commersonii</name>
    <name type="common">Commerson's wild potato</name>
    <name type="synonym">Commerson's nightshade</name>
    <dbReference type="NCBI Taxonomy" id="4109"/>
    <lineage>
        <taxon>Eukaryota</taxon>
        <taxon>Viridiplantae</taxon>
        <taxon>Streptophyta</taxon>
        <taxon>Embryophyta</taxon>
        <taxon>Tracheophyta</taxon>
        <taxon>Spermatophyta</taxon>
        <taxon>Magnoliopsida</taxon>
        <taxon>eudicotyledons</taxon>
        <taxon>Gunneridae</taxon>
        <taxon>Pentapetalae</taxon>
        <taxon>asterids</taxon>
        <taxon>lamiids</taxon>
        <taxon>Solanales</taxon>
        <taxon>Solanaceae</taxon>
        <taxon>Solanoideae</taxon>
        <taxon>Solaneae</taxon>
        <taxon>Solanum</taxon>
    </lineage>
</organism>
<comment type="caution">
    <text evidence="2">The sequence shown here is derived from an EMBL/GenBank/DDBJ whole genome shotgun (WGS) entry which is preliminary data.</text>
</comment>
<evidence type="ECO:0000313" key="3">
    <source>
        <dbReference type="Proteomes" id="UP000824120"/>
    </source>
</evidence>
<feature type="compositionally biased region" description="Basic and acidic residues" evidence="1">
    <location>
        <begin position="19"/>
        <end position="45"/>
    </location>
</feature>